<feature type="transmembrane region" description="Helical" evidence="9">
    <location>
        <begin position="410"/>
        <end position="427"/>
    </location>
</feature>
<keyword evidence="3" id="KW-0328">Glycosyltransferase</keyword>
<comment type="caution">
    <text evidence="12">The sequence shown here is derived from an EMBL/GenBank/DDBJ whole genome shotgun (WGS) entry which is preliminary data.</text>
</comment>
<feature type="transmembrane region" description="Helical" evidence="9">
    <location>
        <begin position="496"/>
        <end position="514"/>
    </location>
</feature>
<evidence type="ECO:0000256" key="4">
    <source>
        <dbReference type="ARBA" id="ARBA00022679"/>
    </source>
</evidence>
<feature type="transmembrane region" description="Helical" evidence="9">
    <location>
        <begin position="115"/>
        <end position="132"/>
    </location>
</feature>
<feature type="transmembrane region" description="Helical" evidence="9">
    <location>
        <begin position="354"/>
        <end position="371"/>
    </location>
</feature>
<gene>
    <name evidence="12" type="ORF">C1Y38_06015</name>
</gene>
<evidence type="ECO:0000256" key="5">
    <source>
        <dbReference type="ARBA" id="ARBA00022692"/>
    </source>
</evidence>
<feature type="domain" description="Putative mannosyltransferase YkcA/B-like C-terminal" evidence="11">
    <location>
        <begin position="551"/>
        <end position="633"/>
    </location>
</feature>
<feature type="transmembrane region" description="Helical" evidence="9">
    <location>
        <begin position="50"/>
        <end position="83"/>
    </location>
</feature>
<dbReference type="EMBL" id="POTQ01000011">
    <property type="protein sequence ID" value="PNV57801.1"/>
    <property type="molecule type" value="Genomic_DNA"/>
</dbReference>
<feature type="transmembrane region" description="Helical" evidence="9">
    <location>
        <begin position="184"/>
        <end position="205"/>
    </location>
</feature>
<evidence type="ECO:0000313" key="12">
    <source>
        <dbReference type="EMBL" id="PNV57801.1"/>
    </source>
</evidence>
<keyword evidence="2" id="KW-1003">Cell membrane</keyword>
<feature type="compositionally biased region" description="Low complexity" evidence="8">
    <location>
        <begin position="251"/>
        <end position="264"/>
    </location>
</feature>
<dbReference type="GO" id="GO:0010041">
    <property type="term" value="P:response to iron(III) ion"/>
    <property type="evidence" value="ECO:0007669"/>
    <property type="project" value="TreeGrafter"/>
</dbReference>
<dbReference type="InterPro" id="IPR050297">
    <property type="entry name" value="LipidA_mod_glycosyltrf_83"/>
</dbReference>
<dbReference type="InterPro" id="IPR056785">
    <property type="entry name" value="YkcA/B-like_C"/>
</dbReference>
<dbReference type="GO" id="GO:0016763">
    <property type="term" value="F:pentosyltransferase activity"/>
    <property type="evidence" value="ECO:0007669"/>
    <property type="project" value="TreeGrafter"/>
</dbReference>
<feature type="domain" description="Glycosyltransferase RgtA/B/C/D-like" evidence="10">
    <location>
        <begin position="44"/>
        <end position="202"/>
    </location>
</feature>
<evidence type="ECO:0000259" key="10">
    <source>
        <dbReference type="Pfam" id="PF13231"/>
    </source>
</evidence>
<keyword evidence="7 9" id="KW-0472">Membrane</keyword>
<dbReference type="AlphaFoldDB" id="A0A2K2TI80"/>
<dbReference type="PANTHER" id="PTHR33908">
    <property type="entry name" value="MANNOSYLTRANSFERASE YKCB-RELATED"/>
    <property type="match status" value="1"/>
</dbReference>
<keyword evidence="5 9" id="KW-0812">Transmembrane</keyword>
<dbReference type="PANTHER" id="PTHR33908:SF3">
    <property type="entry name" value="UNDECAPRENYL PHOSPHATE-ALPHA-4-AMINO-4-DEOXY-L-ARABINOSE ARABINOSYL TRANSFERASE"/>
    <property type="match status" value="1"/>
</dbReference>
<name>A0A2K2TI80_LIMFE</name>
<dbReference type="RefSeq" id="WP_101888813.1">
    <property type="nucleotide sequence ID" value="NZ_OKQY01000007.1"/>
</dbReference>
<proteinExistence type="predicted"/>
<dbReference type="Pfam" id="PF13231">
    <property type="entry name" value="PMT_2"/>
    <property type="match status" value="1"/>
</dbReference>
<evidence type="ECO:0000259" key="11">
    <source>
        <dbReference type="Pfam" id="PF24878"/>
    </source>
</evidence>
<evidence type="ECO:0000256" key="1">
    <source>
        <dbReference type="ARBA" id="ARBA00004651"/>
    </source>
</evidence>
<dbReference type="Pfam" id="PF24878">
    <property type="entry name" value="YkcB_C"/>
    <property type="match status" value="1"/>
</dbReference>
<evidence type="ECO:0000256" key="3">
    <source>
        <dbReference type="ARBA" id="ARBA00022676"/>
    </source>
</evidence>
<evidence type="ECO:0000256" key="6">
    <source>
        <dbReference type="ARBA" id="ARBA00022989"/>
    </source>
</evidence>
<feature type="transmembrane region" description="Helical" evidence="9">
    <location>
        <begin position="144"/>
        <end position="164"/>
    </location>
</feature>
<evidence type="ECO:0000256" key="8">
    <source>
        <dbReference type="SAM" id="MobiDB-lite"/>
    </source>
</evidence>
<dbReference type="InterPro" id="IPR038731">
    <property type="entry name" value="RgtA/B/C-like"/>
</dbReference>
<reference evidence="12 13" key="1">
    <citation type="submission" date="2018-01" db="EMBL/GenBank/DDBJ databases">
        <title>Draft genome sequence of the feruloyl esterase-producing strain Lactobacillus fermentum CRL 1446, isolated from artisanal goat milk cheese.</title>
        <authorList>
            <person name="Abeijon Mukdsi M.C."/>
            <person name="Saavedra L."/>
            <person name="Gauffin Cano M.P."/>
            <person name="Hebert E.M."/>
            <person name="Medina R.B."/>
        </authorList>
    </citation>
    <scope>NUCLEOTIDE SEQUENCE [LARGE SCALE GENOMIC DNA]</scope>
    <source>
        <strain evidence="12 13">CRL 1446</strain>
    </source>
</reference>
<feature type="compositionally biased region" description="Polar residues" evidence="8">
    <location>
        <begin position="303"/>
        <end position="312"/>
    </location>
</feature>
<dbReference type="GO" id="GO:0009103">
    <property type="term" value="P:lipopolysaccharide biosynthetic process"/>
    <property type="evidence" value="ECO:0007669"/>
    <property type="project" value="UniProtKB-ARBA"/>
</dbReference>
<dbReference type="GO" id="GO:0005886">
    <property type="term" value="C:plasma membrane"/>
    <property type="evidence" value="ECO:0007669"/>
    <property type="project" value="UniProtKB-SubCell"/>
</dbReference>
<comment type="subcellular location">
    <subcellularLocation>
        <location evidence="1">Cell membrane</location>
        <topology evidence="1">Multi-pass membrane protein</topology>
    </subcellularLocation>
</comment>
<protein>
    <submittedName>
        <fullName evidence="12">4-amino-4-deoxy-L-arabinose transferase</fullName>
    </submittedName>
</protein>
<evidence type="ECO:0000256" key="9">
    <source>
        <dbReference type="SAM" id="Phobius"/>
    </source>
</evidence>
<feature type="transmembrane region" description="Helical" evidence="9">
    <location>
        <begin position="471"/>
        <end position="489"/>
    </location>
</feature>
<organism evidence="12 13">
    <name type="scientific">Limosilactobacillus fermentum</name>
    <name type="common">Lactobacillus fermentum</name>
    <dbReference type="NCBI Taxonomy" id="1613"/>
    <lineage>
        <taxon>Bacteria</taxon>
        <taxon>Bacillati</taxon>
        <taxon>Bacillota</taxon>
        <taxon>Bacilli</taxon>
        <taxon>Lactobacillales</taxon>
        <taxon>Lactobacillaceae</taxon>
        <taxon>Limosilactobacillus</taxon>
    </lineage>
</organism>
<evidence type="ECO:0000313" key="13">
    <source>
        <dbReference type="Proteomes" id="UP000236514"/>
    </source>
</evidence>
<accession>A0A2K2TI80</accession>
<evidence type="ECO:0000256" key="2">
    <source>
        <dbReference type="ARBA" id="ARBA00022475"/>
    </source>
</evidence>
<feature type="transmembrane region" description="Helical" evidence="9">
    <location>
        <begin position="448"/>
        <end position="465"/>
    </location>
</feature>
<feature type="region of interest" description="Disordered" evidence="8">
    <location>
        <begin position="249"/>
        <end position="328"/>
    </location>
</feature>
<feature type="transmembrane region" description="Helical" evidence="9">
    <location>
        <begin position="90"/>
        <end position="109"/>
    </location>
</feature>
<sequence length="670" mass="72481">MYGWNIWEAGSANDFYTAAIVSMSKSWHNFWYASFDPAGFITVDKPPVALWFMVICVKIFGLHGWSIVLSSVLFGIGSVYLIYKMVKPTFGPLTARIAAFFMTITPIVVTDSRTNNMDATLVFFLLLAGWVLQRAVRKRRGWLVLVSFALVGVAFNIKMLQAYMVLPAMYLYYWVASRQNWKRVLTQTVLATLALAVVSLSWPLAVDSTSKSMRPYIGSSSTNSVLNLAFGYNGTQRLFGQTTGTGGTFSGMGTKASGKTKTGAPTGGTKQGGMKKPAGGAPTGQAKPTSGMKKGTTNGGKPSGKSLSSMPKTTKGRPTGMKGGAGQGGNGIFNVGTAGVTRLFQTALRRQISWFLPLALFGMVAAYLAAYDRKKKWWQTNRKQQDVLYWAGWLIPVGAFFSVANFFHPYYTIMLAPPLAVLAALAITSGLKKATSKRDDKRARWLRYLLFMGLGTTACLQSYYVWAYYPWLSLVILILTAVALVMMTLIPAKERLFLTLGVGFLCLAPGFWALTPTISGESAAVPTTGPSLLSRGGVATGLGTGTVNTQLIKYLKQHNGKSTTYLFATTDSNTAAPYIIKTGQAVMTIGGYNGTDNAISLKKFKQLVKDGKVKYFYISSHTNNNAIVKWVKKYGTKVSASAYGGTSSQTKGVGAMGSTNATLYRLSASK</sequence>
<keyword evidence="6 9" id="KW-1133">Transmembrane helix</keyword>
<dbReference type="Proteomes" id="UP000236514">
    <property type="component" value="Unassembled WGS sequence"/>
</dbReference>
<evidence type="ECO:0000256" key="7">
    <source>
        <dbReference type="ARBA" id="ARBA00023136"/>
    </source>
</evidence>
<keyword evidence="4 12" id="KW-0808">Transferase</keyword>